<keyword evidence="2" id="KW-0863">Zinc-finger</keyword>
<evidence type="ECO:0000256" key="2">
    <source>
        <dbReference type="ARBA" id="ARBA00022771"/>
    </source>
</evidence>
<dbReference type="Gene3D" id="3.30.40.10">
    <property type="entry name" value="Zinc/RING finger domain, C3HC4 (zinc finger)"/>
    <property type="match status" value="1"/>
</dbReference>
<dbReference type="InterPro" id="IPR001965">
    <property type="entry name" value="Znf_PHD"/>
</dbReference>
<gene>
    <name evidence="5" type="ORF">ODALV1_LOCUS21188</name>
</gene>
<evidence type="ECO:0000313" key="5">
    <source>
        <dbReference type="EMBL" id="CAL8125920.1"/>
    </source>
</evidence>
<evidence type="ECO:0000313" key="6">
    <source>
        <dbReference type="Proteomes" id="UP001642540"/>
    </source>
</evidence>
<dbReference type="InterPro" id="IPR011011">
    <property type="entry name" value="Znf_FYVE_PHD"/>
</dbReference>
<feature type="domain" description="Zinc finger PHD-type" evidence="4">
    <location>
        <begin position="91"/>
        <end position="144"/>
    </location>
</feature>
<dbReference type="Proteomes" id="UP001642540">
    <property type="component" value="Unassembled WGS sequence"/>
</dbReference>
<dbReference type="InterPro" id="IPR013083">
    <property type="entry name" value="Znf_RING/FYVE/PHD"/>
</dbReference>
<dbReference type="InterPro" id="IPR019787">
    <property type="entry name" value="Znf_PHD-finger"/>
</dbReference>
<keyword evidence="1" id="KW-0479">Metal-binding</keyword>
<reference evidence="5 6" key="1">
    <citation type="submission" date="2024-08" db="EMBL/GenBank/DDBJ databases">
        <authorList>
            <person name="Cucini C."/>
            <person name="Frati F."/>
        </authorList>
    </citation>
    <scope>NUCLEOTIDE SEQUENCE [LARGE SCALE GENOMIC DNA]</scope>
</reference>
<name>A0ABP1RG80_9HEXA</name>
<evidence type="ECO:0000256" key="1">
    <source>
        <dbReference type="ARBA" id="ARBA00022723"/>
    </source>
</evidence>
<sequence length="173" mass="19590">MRLKEAELERLSERLVESCKPGDIIPAEFQPRDTRGQSFKSQIIEDSRDLVESCGPGENIPTELQPRDTGTQDNDVLPLPLINHHHTNERFCFCGGPDDGNSMIFCELCQIWFHTSCIQMSSEQYEKTPPPKTTGFAQNVPLCHLKKHTLCQFSRPDYPALSALSVPLQIKIH</sequence>
<protein>
    <recommendedName>
        <fullName evidence="4">Zinc finger PHD-type domain-containing protein</fullName>
    </recommendedName>
</protein>
<dbReference type="EMBL" id="CAXLJM020000069">
    <property type="protein sequence ID" value="CAL8125920.1"/>
    <property type="molecule type" value="Genomic_DNA"/>
</dbReference>
<evidence type="ECO:0000259" key="4">
    <source>
        <dbReference type="SMART" id="SM00249"/>
    </source>
</evidence>
<proteinExistence type="predicted"/>
<dbReference type="Pfam" id="PF00628">
    <property type="entry name" value="PHD"/>
    <property type="match status" value="1"/>
</dbReference>
<keyword evidence="3" id="KW-0862">Zinc</keyword>
<organism evidence="5 6">
    <name type="scientific">Orchesella dallaii</name>
    <dbReference type="NCBI Taxonomy" id="48710"/>
    <lineage>
        <taxon>Eukaryota</taxon>
        <taxon>Metazoa</taxon>
        <taxon>Ecdysozoa</taxon>
        <taxon>Arthropoda</taxon>
        <taxon>Hexapoda</taxon>
        <taxon>Collembola</taxon>
        <taxon>Entomobryomorpha</taxon>
        <taxon>Entomobryoidea</taxon>
        <taxon>Orchesellidae</taxon>
        <taxon>Orchesellinae</taxon>
        <taxon>Orchesella</taxon>
    </lineage>
</organism>
<evidence type="ECO:0000256" key="3">
    <source>
        <dbReference type="ARBA" id="ARBA00022833"/>
    </source>
</evidence>
<keyword evidence="6" id="KW-1185">Reference proteome</keyword>
<comment type="caution">
    <text evidence="5">The sequence shown here is derived from an EMBL/GenBank/DDBJ whole genome shotgun (WGS) entry which is preliminary data.</text>
</comment>
<accession>A0ABP1RG80</accession>
<dbReference type="SUPFAM" id="SSF57903">
    <property type="entry name" value="FYVE/PHD zinc finger"/>
    <property type="match status" value="1"/>
</dbReference>
<dbReference type="SMART" id="SM00249">
    <property type="entry name" value="PHD"/>
    <property type="match status" value="1"/>
</dbReference>